<organism evidence="2 3">
    <name type="scientific">Aliikangiella coralliicola</name>
    <dbReference type="NCBI Taxonomy" id="2592383"/>
    <lineage>
        <taxon>Bacteria</taxon>
        <taxon>Pseudomonadati</taxon>
        <taxon>Pseudomonadota</taxon>
        <taxon>Gammaproteobacteria</taxon>
        <taxon>Oceanospirillales</taxon>
        <taxon>Pleioneaceae</taxon>
        <taxon>Aliikangiella</taxon>
    </lineage>
</organism>
<evidence type="ECO:0000256" key="1">
    <source>
        <dbReference type="SAM" id="Coils"/>
    </source>
</evidence>
<reference evidence="2 3" key="1">
    <citation type="submission" date="2019-07" db="EMBL/GenBank/DDBJ databases">
        <title>Draft genome for Aliikangiella sp. M105.</title>
        <authorList>
            <person name="Wang G."/>
        </authorList>
    </citation>
    <scope>NUCLEOTIDE SEQUENCE [LARGE SCALE GENOMIC DNA]</scope>
    <source>
        <strain evidence="2 3">M105</strain>
    </source>
</reference>
<name>A0A545U065_9GAMM</name>
<keyword evidence="1" id="KW-0175">Coiled coil</keyword>
<dbReference type="RefSeq" id="WP_142934541.1">
    <property type="nucleotide sequence ID" value="NZ_ML660171.1"/>
</dbReference>
<dbReference type="Proteomes" id="UP000315439">
    <property type="component" value="Unassembled WGS sequence"/>
</dbReference>
<protein>
    <submittedName>
        <fullName evidence="2">Uncharacterized protein</fullName>
    </submittedName>
</protein>
<feature type="coiled-coil region" evidence="1">
    <location>
        <begin position="21"/>
        <end position="94"/>
    </location>
</feature>
<dbReference type="AlphaFoldDB" id="A0A545U065"/>
<sequence length="146" mass="16149">MTKSKSKTADKKVSDAAEDFLKEQEEALDARAKLLDEQEKAIGSEKEKVTAERKALEDEKARVQEEQALLNTERNALQQARAALEMERDALEKGKQHTPLLSDDPDFVPPPYLKCVKTGRFFAYTPALAKQGARFVAATAEEVAAG</sequence>
<accession>A0A545U065</accession>
<proteinExistence type="predicted"/>
<dbReference type="EMBL" id="VIKS01000015">
    <property type="protein sequence ID" value="TQV82858.1"/>
    <property type="molecule type" value="Genomic_DNA"/>
</dbReference>
<gene>
    <name evidence="2" type="ORF">FLL46_24115</name>
</gene>
<comment type="caution">
    <text evidence="2">The sequence shown here is derived from an EMBL/GenBank/DDBJ whole genome shotgun (WGS) entry which is preliminary data.</text>
</comment>
<evidence type="ECO:0000313" key="2">
    <source>
        <dbReference type="EMBL" id="TQV82858.1"/>
    </source>
</evidence>
<evidence type="ECO:0000313" key="3">
    <source>
        <dbReference type="Proteomes" id="UP000315439"/>
    </source>
</evidence>
<keyword evidence="3" id="KW-1185">Reference proteome</keyword>